<dbReference type="Gene3D" id="3.30.160.60">
    <property type="entry name" value="Classic Zinc Finger"/>
    <property type="match status" value="1"/>
</dbReference>
<keyword evidence="1" id="KW-0862">Zinc</keyword>
<gene>
    <name evidence="4" type="ORF">RchiOBHm_Chr6g0290001</name>
</gene>
<dbReference type="AlphaFoldDB" id="A0A2P6PVT4"/>
<dbReference type="Gramene" id="PRQ26016">
    <property type="protein sequence ID" value="PRQ26016"/>
    <property type="gene ID" value="RchiOBHm_Chr6g0290001"/>
</dbReference>
<keyword evidence="1" id="KW-0863">Zinc-finger</keyword>
<feature type="transmembrane region" description="Helical" evidence="2">
    <location>
        <begin position="97"/>
        <end position="116"/>
    </location>
</feature>
<evidence type="ECO:0000313" key="5">
    <source>
        <dbReference type="Proteomes" id="UP000238479"/>
    </source>
</evidence>
<evidence type="ECO:0000259" key="3">
    <source>
        <dbReference type="PROSITE" id="PS50157"/>
    </source>
</evidence>
<sequence>MEMAKAGGEVVVEKSNTCEECGASFKKPAYLKKRMQSHSPELGVTLLWRDTADYMSGCMRIAEGKVSNCLIGSEISGILPNPNQWHFRVGYKVASRFFFFILFIRVLLYSFSLLSVV</sequence>
<dbReference type="STRING" id="74649.A0A2P6PVT4"/>
<comment type="caution">
    <text evidence="4">The sequence shown here is derived from an EMBL/GenBank/DDBJ whole genome shotgun (WGS) entry which is preliminary data.</text>
</comment>
<proteinExistence type="predicted"/>
<keyword evidence="2" id="KW-0472">Membrane</keyword>
<name>A0A2P6PVT4_ROSCH</name>
<organism evidence="4 5">
    <name type="scientific">Rosa chinensis</name>
    <name type="common">China rose</name>
    <dbReference type="NCBI Taxonomy" id="74649"/>
    <lineage>
        <taxon>Eukaryota</taxon>
        <taxon>Viridiplantae</taxon>
        <taxon>Streptophyta</taxon>
        <taxon>Embryophyta</taxon>
        <taxon>Tracheophyta</taxon>
        <taxon>Spermatophyta</taxon>
        <taxon>Magnoliopsida</taxon>
        <taxon>eudicotyledons</taxon>
        <taxon>Gunneridae</taxon>
        <taxon>Pentapetalae</taxon>
        <taxon>rosids</taxon>
        <taxon>fabids</taxon>
        <taxon>Rosales</taxon>
        <taxon>Rosaceae</taxon>
        <taxon>Rosoideae</taxon>
        <taxon>Rosoideae incertae sedis</taxon>
        <taxon>Rosa</taxon>
    </lineage>
</organism>
<protein>
    <submittedName>
        <fullName evidence="4">Putative transcription factor C2H2 family</fullName>
    </submittedName>
</protein>
<accession>A0A2P6PVT4</accession>
<evidence type="ECO:0000256" key="2">
    <source>
        <dbReference type="SAM" id="Phobius"/>
    </source>
</evidence>
<dbReference type="InterPro" id="IPR013087">
    <property type="entry name" value="Znf_C2H2_type"/>
</dbReference>
<keyword evidence="5" id="KW-1185">Reference proteome</keyword>
<keyword evidence="2" id="KW-0812">Transmembrane</keyword>
<feature type="domain" description="C2H2-type" evidence="3">
    <location>
        <begin position="16"/>
        <end position="43"/>
    </location>
</feature>
<dbReference type="EMBL" id="PDCK01000044">
    <property type="protein sequence ID" value="PRQ26016.1"/>
    <property type="molecule type" value="Genomic_DNA"/>
</dbReference>
<dbReference type="GO" id="GO:0008270">
    <property type="term" value="F:zinc ion binding"/>
    <property type="evidence" value="ECO:0007669"/>
    <property type="project" value="UniProtKB-KW"/>
</dbReference>
<keyword evidence="1" id="KW-0479">Metal-binding</keyword>
<reference evidence="4 5" key="1">
    <citation type="journal article" date="2018" name="Nat. Genet.">
        <title>The Rosa genome provides new insights in the design of modern roses.</title>
        <authorList>
            <person name="Bendahmane M."/>
        </authorList>
    </citation>
    <scope>NUCLEOTIDE SEQUENCE [LARGE SCALE GENOMIC DNA]</scope>
    <source>
        <strain evidence="5">cv. Old Blush</strain>
    </source>
</reference>
<evidence type="ECO:0000313" key="4">
    <source>
        <dbReference type="EMBL" id="PRQ26016.1"/>
    </source>
</evidence>
<dbReference type="PROSITE" id="PS50157">
    <property type="entry name" value="ZINC_FINGER_C2H2_2"/>
    <property type="match status" value="1"/>
</dbReference>
<keyword evidence="2" id="KW-1133">Transmembrane helix</keyword>
<evidence type="ECO:0000256" key="1">
    <source>
        <dbReference type="PROSITE-ProRule" id="PRU00042"/>
    </source>
</evidence>
<dbReference type="Proteomes" id="UP000238479">
    <property type="component" value="Chromosome 6"/>
</dbReference>